<gene>
    <name evidence="2" type="ORF">J2W39_003872</name>
</gene>
<feature type="domain" description="Oxidoreductase-like" evidence="1">
    <location>
        <begin position="31"/>
        <end position="69"/>
    </location>
</feature>
<evidence type="ECO:0000259" key="1">
    <source>
        <dbReference type="Pfam" id="PF09791"/>
    </source>
</evidence>
<protein>
    <recommendedName>
        <fullName evidence="1">Oxidoreductase-like domain-containing protein</fullName>
    </recommendedName>
</protein>
<dbReference type="InterPro" id="IPR019180">
    <property type="entry name" value="Oxidoreductase-like_N"/>
</dbReference>
<dbReference type="AlphaFoldDB" id="A0AAW8EID7"/>
<reference evidence="2" key="1">
    <citation type="submission" date="2023-07" db="EMBL/GenBank/DDBJ databases">
        <title>Sorghum-associated microbial communities from plants grown in Nebraska, USA.</title>
        <authorList>
            <person name="Schachtman D."/>
        </authorList>
    </citation>
    <scope>NUCLEOTIDE SEQUENCE</scope>
    <source>
        <strain evidence="2">DS3315</strain>
    </source>
</reference>
<proteinExistence type="predicted"/>
<dbReference type="Proteomes" id="UP001224845">
    <property type="component" value="Unassembled WGS sequence"/>
</dbReference>
<dbReference type="Pfam" id="PF09791">
    <property type="entry name" value="Oxidored-like"/>
    <property type="match status" value="1"/>
</dbReference>
<accession>A0AAW8EID7</accession>
<dbReference type="RefSeq" id="WP_307595221.1">
    <property type="nucleotide sequence ID" value="NZ_CAXUQE020000001.1"/>
</dbReference>
<evidence type="ECO:0000313" key="3">
    <source>
        <dbReference type="Proteomes" id="UP001224845"/>
    </source>
</evidence>
<sequence length="74" mass="7853">MSIADKDLPVPVDLASAQALIASVQSLLQARGLALRMPPPEPTTCCGRGCNGCVWEGWLAAVAYWRDEATLLLA</sequence>
<evidence type="ECO:0000313" key="2">
    <source>
        <dbReference type="EMBL" id="MDP9972630.1"/>
    </source>
</evidence>
<name>A0AAW8EID7_VARPD</name>
<dbReference type="EMBL" id="JAUSRV010000009">
    <property type="protein sequence ID" value="MDP9972630.1"/>
    <property type="molecule type" value="Genomic_DNA"/>
</dbReference>
<organism evidence="2 3">
    <name type="scientific">Variovorax paradoxus</name>
    <dbReference type="NCBI Taxonomy" id="34073"/>
    <lineage>
        <taxon>Bacteria</taxon>
        <taxon>Pseudomonadati</taxon>
        <taxon>Pseudomonadota</taxon>
        <taxon>Betaproteobacteria</taxon>
        <taxon>Burkholderiales</taxon>
        <taxon>Comamonadaceae</taxon>
        <taxon>Variovorax</taxon>
    </lineage>
</organism>
<comment type="caution">
    <text evidence="2">The sequence shown here is derived from an EMBL/GenBank/DDBJ whole genome shotgun (WGS) entry which is preliminary data.</text>
</comment>